<dbReference type="InterPro" id="IPR021797">
    <property type="entry name" value="Wzy_C_2"/>
</dbReference>
<feature type="transmembrane region" description="Helical" evidence="5">
    <location>
        <begin position="32"/>
        <end position="52"/>
    </location>
</feature>
<evidence type="ECO:0000256" key="1">
    <source>
        <dbReference type="ARBA" id="ARBA00004141"/>
    </source>
</evidence>
<reference evidence="9 10" key="1">
    <citation type="submission" date="2020-08" db="EMBL/GenBank/DDBJ databases">
        <title>Functional genomics of gut bacteria from endangered species of beetles.</title>
        <authorList>
            <person name="Carlos-Shanley C."/>
        </authorList>
    </citation>
    <scope>NUCLEOTIDE SEQUENCE [LARGE SCALE GENOMIC DNA]</scope>
    <source>
        <strain evidence="9 10">S00198</strain>
    </source>
</reference>
<feature type="domain" description="O-antigen ligase-related" evidence="6">
    <location>
        <begin position="164"/>
        <end position="312"/>
    </location>
</feature>
<feature type="transmembrane region" description="Helical" evidence="5">
    <location>
        <begin position="72"/>
        <end position="93"/>
    </location>
</feature>
<evidence type="ECO:0000259" key="6">
    <source>
        <dbReference type="Pfam" id="PF04932"/>
    </source>
</evidence>
<accession>A0A7X0PDY4</accession>
<evidence type="ECO:0000256" key="2">
    <source>
        <dbReference type="ARBA" id="ARBA00022692"/>
    </source>
</evidence>
<dbReference type="PANTHER" id="PTHR37422:SF21">
    <property type="entry name" value="EXOQ-LIKE PROTEIN"/>
    <property type="match status" value="1"/>
</dbReference>
<dbReference type="Pfam" id="PF04932">
    <property type="entry name" value="Wzy_C"/>
    <property type="match status" value="1"/>
</dbReference>
<evidence type="ECO:0000313" key="9">
    <source>
        <dbReference type="EMBL" id="MBB6559879.1"/>
    </source>
</evidence>
<comment type="caution">
    <text evidence="9">The sequence shown here is derived from an EMBL/GenBank/DDBJ whole genome shotgun (WGS) entry which is preliminary data.</text>
</comment>
<evidence type="ECO:0000256" key="4">
    <source>
        <dbReference type="ARBA" id="ARBA00023136"/>
    </source>
</evidence>
<feature type="transmembrane region" description="Helical" evidence="5">
    <location>
        <begin position="176"/>
        <end position="193"/>
    </location>
</feature>
<sequence length="525" mass="57230">MPIDAIAAPLTLLAVALPFLFSITTPPSTNVWPLLASWTCMLLLAALAWQRALRSRRHPELCDGGSTMANRLALGLLLAAVVGGVVCLVQYFGGDVGLAPWINASTPGQAVGNLRQRNQQATLVALGAWALAWSVAQWQARADVRGRRPPRAESLVGLAFGMALTVLALASAATSSRTGAVQWLVIVVLLLWWRRSLGRMALSVALGGVALYIAAAWLLPLALQSFSGVQAEGLFNRFSGDSHQCTSRRVLWSNVLTLIAQKPWTGWGWNELDYAHYTTLFPGERFCVLLDNAHNLPLHLAVELGLPAAVLLCGAALAFILRARPWSETDPVRQLAWGILALIGAHSMLEFPLWYGPFQLAALGALALLWPRRRVLRAPSTAALGAAGIVLMAGALFLAWVAHDYHRISQLYRVPEKRDPLYRDMAPATTAPSLLFQDQVDFALLPSIALTPATAQQVFDLSGQLLHYSPEPRVIERRIDSAVMLGRDDEAAYHLRRYRIAYPKDHARWLNKAPASSASASKPQE</sequence>
<dbReference type="AlphaFoldDB" id="A0A7X0PDY4"/>
<protein>
    <submittedName>
        <fullName evidence="9">O-antigen ligase</fullName>
    </submittedName>
</protein>
<dbReference type="InterPro" id="IPR031726">
    <property type="entry name" value="PglL_A"/>
</dbReference>
<name>A0A7X0PDY4_9BURK</name>
<gene>
    <name evidence="9" type="ORF">HNP48_002551</name>
</gene>
<keyword evidence="2 5" id="KW-0812">Transmembrane</keyword>
<evidence type="ECO:0000256" key="5">
    <source>
        <dbReference type="SAM" id="Phobius"/>
    </source>
</evidence>
<dbReference type="EMBL" id="JACHLK010000004">
    <property type="protein sequence ID" value="MBB6559879.1"/>
    <property type="molecule type" value="Genomic_DNA"/>
</dbReference>
<dbReference type="GO" id="GO:0016874">
    <property type="term" value="F:ligase activity"/>
    <property type="evidence" value="ECO:0007669"/>
    <property type="project" value="UniProtKB-KW"/>
</dbReference>
<proteinExistence type="predicted"/>
<evidence type="ECO:0000259" key="8">
    <source>
        <dbReference type="Pfam" id="PF15864"/>
    </source>
</evidence>
<feature type="transmembrane region" description="Helical" evidence="5">
    <location>
        <begin position="298"/>
        <end position="320"/>
    </location>
</feature>
<feature type="domain" description="Protein glycosylation ligase" evidence="8">
    <location>
        <begin position="110"/>
        <end position="133"/>
    </location>
</feature>
<feature type="transmembrane region" description="Helical" evidence="5">
    <location>
        <begin position="382"/>
        <end position="402"/>
    </location>
</feature>
<feature type="transmembrane region" description="Helical" evidence="5">
    <location>
        <begin position="332"/>
        <end position="348"/>
    </location>
</feature>
<evidence type="ECO:0000259" key="7">
    <source>
        <dbReference type="Pfam" id="PF11846"/>
    </source>
</evidence>
<keyword evidence="4 5" id="KW-0472">Membrane</keyword>
<feature type="domain" description="Virulence factor membrane-bound polymerase C-terminal" evidence="7">
    <location>
        <begin position="335"/>
        <end position="509"/>
    </location>
</feature>
<dbReference type="InterPro" id="IPR051533">
    <property type="entry name" value="WaaL-like"/>
</dbReference>
<feature type="transmembrane region" description="Helical" evidence="5">
    <location>
        <begin position="152"/>
        <end position="170"/>
    </location>
</feature>
<keyword evidence="9" id="KW-0436">Ligase</keyword>
<keyword evidence="10" id="KW-1185">Reference proteome</keyword>
<evidence type="ECO:0000313" key="10">
    <source>
        <dbReference type="Proteomes" id="UP000575083"/>
    </source>
</evidence>
<dbReference type="PANTHER" id="PTHR37422">
    <property type="entry name" value="TEICHURONIC ACID BIOSYNTHESIS PROTEIN TUAE"/>
    <property type="match status" value="1"/>
</dbReference>
<evidence type="ECO:0000256" key="3">
    <source>
        <dbReference type="ARBA" id="ARBA00022989"/>
    </source>
</evidence>
<dbReference type="Pfam" id="PF11846">
    <property type="entry name" value="Wzy_C_2"/>
    <property type="match status" value="1"/>
</dbReference>
<feature type="transmembrane region" description="Helical" evidence="5">
    <location>
        <begin position="121"/>
        <end position="140"/>
    </location>
</feature>
<dbReference type="RefSeq" id="WP_184857317.1">
    <property type="nucleotide sequence ID" value="NZ_JACHLK010000004.1"/>
</dbReference>
<comment type="subcellular location">
    <subcellularLocation>
        <location evidence="1">Membrane</location>
        <topology evidence="1">Multi-pass membrane protein</topology>
    </subcellularLocation>
</comment>
<keyword evidence="3 5" id="KW-1133">Transmembrane helix</keyword>
<feature type="transmembrane region" description="Helical" evidence="5">
    <location>
        <begin position="200"/>
        <end position="219"/>
    </location>
</feature>
<organism evidence="9 10">
    <name type="scientific">Acidovorax soli</name>
    <dbReference type="NCBI Taxonomy" id="592050"/>
    <lineage>
        <taxon>Bacteria</taxon>
        <taxon>Pseudomonadati</taxon>
        <taxon>Pseudomonadota</taxon>
        <taxon>Betaproteobacteria</taxon>
        <taxon>Burkholderiales</taxon>
        <taxon>Comamonadaceae</taxon>
        <taxon>Acidovorax</taxon>
    </lineage>
</organism>
<dbReference type="Pfam" id="PF15864">
    <property type="entry name" value="PglL_A"/>
    <property type="match status" value="1"/>
</dbReference>
<dbReference type="GO" id="GO:0016020">
    <property type="term" value="C:membrane"/>
    <property type="evidence" value="ECO:0007669"/>
    <property type="project" value="UniProtKB-SubCell"/>
</dbReference>
<dbReference type="InterPro" id="IPR007016">
    <property type="entry name" value="O-antigen_ligase-rel_domated"/>
</dbReference>
<dbReference type="Proteomes" id="UP000575083">
    <property type="component" value="Unassembled WGS sequence"/>
</dbReference>